<dbReference type="Proteomes" id="UP000314294">
    <property type="component" value="Unassembled WGS sequence"/>
</dbReference>
<name>A0A4Z2JBE0_9TELE</name>
<organism evidence="1 2">
    <name type="scientific">Liparis tanakae</name>
    <name type="common">Tanaka's snailfish</name>
    <dbReference type="NCBI Taxonomy" id="230148"/>
    <lineage>
        <taxon>Eukaryota</taxon>
        <taxon>Metazoa</taxon>
        <taxon>Chordata</taxon>
        <taxon>Craniata</taxon>
        <taxon>Vertebrata</taxon>
        <taxon>Euteleostomi</taxon>
        <taxon>Actinopterygii</taxon>
        <taxon>Neopterygii</taxon>
        <taxon>Teleostei</taxon>
        <taxon>Neoteleostei</taxon>
        <taxon>Acanthomorphata</taxon>
        <taxon>Eupercaria</taxon>
        <taxon>Perciformes</taxon>
        <taxon>Cottioidei</taxon>
        <taxon>Cottales</taxon>
        <taxon>Liparidae</taxon>
        <taxon>Liparis</taxon>
    </lineage>
</organism>
<comment type="caution">
    <text evidence="1">The sequence shown here is derived from an EMBL/GenBank/DDBJ whole genome shotgun (WGS) entry which is preliminary data.</text>
</comment>
<reference evidence="1 2" key="1">
    <citation type="submission" date="2019-03" db="EMBL/GenBank/DDBJ databases">
        <title>First draft genome of Liparis tanakae, snailfish: a comprehensive survey of snailfish specific genes.</title>
        <authorList>
            <person name="Kim W."/>
            <person name="Song I."/>
            <person name="Jeong J.-H."/>
            <person name="Kim D."/>
            <person name="Kim S."/>
            <person name="Ryu S."/>
            <person name="Song J.Y."/>
            <person name="Lee S.K."/>
        </authorList>
    </citation>
    <scope>NUCLEOTIDE SEQUENCE [LARGE SCALE GENOMIC DNA]</scope>
    <source>
        <tissue evidence="1">Muscle</tissue>
    </source>
</reference>
<evidence type="ECO:0000313" key="2">
    <source>
        <dbReference type="Proteomes" id="UP000314294"/>
    </source>
</evidence>
<sequence length="251" mass="27511">MLCVLRGNVLQSLGLNGVSDKCSSPRLGLREGSSPRKETLHLYDARGQTESLVLLFHLLLYDHPLFPCWGPTCHVKNCLCGKSGSTVARGVGPVYVLLDTGQTLLLPQDCTETRFPCFLSEDSPQSYRVKGVESQLACGRRSLPTSAGGGGPSLRQRWFPGRALRDGRRVPTTSLTVLTVAHWLDVASSLKHDTLSAVQAGPEELGSVCARHEDKETCEEEEEEAHISNTLNPTKPQIYLLRSHPPCCRHN</sequence>
<gene>
    <name evidence="1" type="ORF">EYF80_001992</name>
</gene>
<dbReference type="EMBL" id="SRLO01000009">
    <property type="protein sequence ID" value="TNN87645.1"/>
    <property type="molecule type" value="Genomic_DNA"/>
</dbReference>
<dbReference type="AlphaFoldDB" id="A0A4Z2JBE0"/>
<proteinExistence type="predicted"/>
<evidence type="ECO:0000313" key="1">
    <source>
        <dbReference type="EMBL" id="TNN87645.1"/>
    </source>
</evidence>
<keyword evidence="2" id="KW-1185">Reference proteome</keyword>
<accession>A0A4Z2JBE0</accession>
<protein>
    <submittedName>
        <fullName evidence="1">Uncharacterized protein</fullName>
    </submittedName>
</protein>